<feature type="signal peptide" evidence="1">
    <location>
        <begin position="1"/>
        <end position="15"/>
    </location>
</feature>
<keyword evidence="3" id="KW-1185">Reference proteome</keyword>
<name>A0A822XI36_NELNU</name>
<dbReference type="EMBL" id="DUZY01000001">
    <property type="protein sequence ID" value="DAD20040.1"/>
    <property type="molecule type" value="Genomic_DNA"/>
</dbReference>
<evidence type="ECO:0000313" key="3">
    <source>
        <dbReference type="Proteomes" id="UP000607653"/>
    </source>
</evidence>
<evidence type="ECO:0000256" key="1">
    <source>
        <dbReference type="SAM" id="SignalP"/>
    </source>
</evidence>
<evidence type="ECO:0000313" key="2">
    <source>
        <dbReference type="EMBL" id="DAD20040.1"/>
    </source>
</evidence>
<comment type="caution">
    <text evidence="2">The sequence shown here is derived from an EMBL/GenBank/DDBJ whole genome shotgun (WGS) entry which is preliminary data.</text>
</comment>
<protein>
    <recommendedName>
        <fullName evidence="4">Secreted protein</fullName>
    </recommendedName>
</protein>
<evidence type="ECO:0008006" key="4">
    <source>
        <dbReference type="Google" id="ProtNLM"/>
    </source>
</evidence>
<feature type="chain" id="PRO_5032694195" description="Secreted protein" evidence="1">
    <location>
        <begin position="16"/>
        <end position="82"/>
    </location>
</feature>
<accession>A0A822XI36</accession>
<sequence>MTLFFFLLCKALCFTESFLASWSLSSSTHSLVWSPHNLCSLSSPSDLEHSEFLNHPSTLSLPSLSLSGLLFSNQFQALRQED</sequence>
<keyword evidence="1" id="KW-0732">Signal</keyword>
<gene>
    <name evidence="2" type="ORF">HUJ06_021503</name>
</gene>
<proteinExistence type="predicted"/>
<organism evidence="2 3">
    <name type="scientific">Nelumbo nucifera</name>
    <name type="common">Sacred lotus</name>
    <dbReference type="NCBI Taxonomy" id="4432"/>
    <lineage>
        <taxon>Eukaryota</taxon>
        <taxon>Viridiplantae</taxon>
        <taxon>Streptophyta</taxon>
        <taxon>Embryophyta</taxon>
        <taxon>Tracheophyta</taxon>
        <taxon>Spermatophyta</taxon>
        <taxon>Magnoliopsida</taxon>
        <taxon>Proteales</taxon>
        <taxon>Nelumbonaceae</taxon>
        <taxon>Nelumbo</taxon>
    </lineage>
</organism>
<dbReference type="AlphaFoldDB" id="A0A822XI36"/>
<dbReference type="Proteomes" id="UP000607653">
    <property type="component" value="Unassembled WGS sequence"/>
</dbReference>
<reference evidence="2 3" key="1">
    <citation type="journal article" date="2020" name="Mol. Biol. Evol.">
        <title>Distinct Expression and Methylation Patterns for Genes with Different Fates following a Single Whole-Genome Duplication in Flowering Plants.</title>
        <authorList>
            <person name="Shi T."/>
            <person name="Rahmani R.S."/>
            <person name="Gugger P.F."/>
            <person name="Wang M."/>
            <person name="Li H."/>
            <person name="Zhang Y."/>
            <person name="Li Z."/>
            <person name="Wang Q."/>
            <person name="Van de Peer Y."/>
            <person name="Marchal K."/>
            <person name="Chen J."/>
        </authorList>
    </citation>
    <scope>NUCLEOTIDE SEQUENCE [LARGE SCALE GENOMIC DNA]</scope>
    <source>
        <tissue evidence="2">Leaf</tissue>
    </source>
</reference>